<dbReference type="eggNOG" id="ENOG502Z9HW">
    <property type="taxonomic scope" value="Bacteria"/>
</dbReference>
<name>C9KJE7_9FIRM</name>
<dbReference type="Proteomes" id="UP000003671">
    <property type="component" value="Unassembled WGS sequence"/>
</dbReference>
<reference evidence="1" key="1">
    <citation type="submission" date="2009-09" db="EMBL/GenBank/DDBJ databases">
        <authorList>
            <person name="Weinstock G."/>
            <person name="Sodergren E."/>
            <person name="Clifton S."/>
            <person name="Fulton L."/>
            <person name="Fulton B."/>
            <person name="Courtney L."/>
            <person name="Fronick C."/>
            <person name="Harrison M."/>
            <person name="Strong C."/>
            <person name="Farmer C."/>
            <person name="Delahaunty K."/>
            <person name="Markovic C."/>
            <person name="Hall O."/>
            <person name="Minx P."/>
            <person name="Tomlinson C."/>
            <person name="Mitreva M."/>
            <person name="Nelson J."/>
            <person name="Hou S."/>
            <person name="Wollam A."/>
            <person name="Pepin K.H."/>
            <person name="Johnson M."/>
            <person name="Bhonagiri V."/>
            <person name="Nash W.E."/>
            <person name="Warren W."/>
            <person name="Chinwalla A."/>
            <person name="Mardis E.R."/>
            <person name="Wilson R.K."/>
        </authorList>
    </citation>
    <scope>NUCLEOTIDE SEQUENCE [LARGE SCALE GENOMIC DNA]</scope>
    <source>
        <strain evidence="1">DSM 20544</strain>
    </source>
</reference>
<dbReference type="HOGENOM" id="CLU_780522_0_0_9"/>
<evidence type="ECO:0000313" key="1">
    <source>
        <dbReference type="EMBL" id="EEX70013.1"/>
    </source>
</evidence>
<comment type="caution">
    <text evidence="1">The sequence shown here is derived from an EMBL/GenBank/DDBJ whole genome shotgun (WGS) entry which is preliminary data.</text>
</comment>
<keyword evidence="2" id="KW-1185">Reference proteome</keyword>
<evidence type="ECO:0008006" key="3">
    <source>
        <dbReference type="Google" id="ProtNLM"/>
    </source>
</evidence>
<dbReference type="PATRIC" id="fig|500635.8.peg.99"/>
<dbReference type="AlphaFoldDB" id="C9KJE7"/>
<accession>C9KJE7</accession>
<proteinExistence type="predicted"/>
<organism evidence="1 2">
    <name type="scientific">Mitsuokella multacida DSM 20544</name>
    <dbReference type="NCBI Taxonomy" id="500635"/>
    <lineage>
        <taxon>Bacteria</taxon>
        <taxon>Bacillati</taxon>
        <taxon>Bacillota</taxon>
        <taxon>Negativicutes</taxon>
        <taxon>Selenomonadales</taxon>
        <taxon>Selenomonadaceae</taxon>
        <taxon>Mitsuokella</taxon>
    </lineage>
</organism>
<evidence type="ECO:0000313" key="2">
    <source>
        <dbReference type="Proteomes" id="UP000003671"/>
    </source>
</evidence>
<gene>
    <name evidence="1" type="ORF">MITSMUL_03146</name>
</gene>
<dbReference type="EMBL" id="ABWK02000001">
    <property type="protein sequence ID" value="EEX70013.1"/>
    <property type="molecule type" value="Genomic_DNA"/>
</dbReference>
<sequence>MSNGVLFSAAIATTDKGQPIKAASNPISVYNEDHMLVVGDYDKVLHDYLKRDFALAVKVNSVRASGYPHVWNEQKGLPANTQAVDPKVGFGTTDAPSYRPKTLSTEYKRDNWKQAFARCYSTGIRYDYFTRQMENNYGTFENLTEKDYNDMFVDFTKTTCNDFWNGATKFDATDAFTYYGVIAQISENKDNVTAIADGTKIADALNTKIANLMARLDYTGYPDVIAMNPATYDILIKEEAERSLYQRDITTEIVPGVKVPAFFTPMGKLPIVLTPFIKPTVDSSAGTTKHQIVAINSAMIDRIWLFNDAPKVYEIANPELPLANDRLLTDKFVLDFANYIVHGVDTGMHFILTKTVKN</sequence>
<dbReference type="STRING" id="500635.MITSMUL_03146"/>
<protein>
    <recommendedName>
        <fullName evidence="3">Phage major capsid protein</fullName>
    </recommendedName>
</protein>